<dbReference type="STRING" id="40318.SNOD_08590"/>
<keyword evidence="6 10" id="KW-0347">Helicase</keyword>
<dbReference type="RefSeq" id="WP_043439191.1">
    <property type="nucleotide sequence ID" value="NZ_CP009313.1"/>
</dbReference>
<evidence type="ECO:0000313" key="10">
    <source>
        <dbReference type="EMBL" id="AJE40082.1"/>
    </source>
</evidence>
<dbReference type="PANTHER" id="PTHR47963">
    <property type="entry name" value="DEAD-BOX ATP-DEPENDENT RNA HELICASE 47, MITOCHONDRIAL"/>
    <property type="match status" value="1"/>
</dbReference>
<proteinExistence type="inferred from homology"/>
<dbReference type="InterPro" id="IPR006483">
    <property type="entry name" value="CRISPR-assoc_Cas3_HD"/>
</dbReference>
<protein>
    <submittedName>
        <fullName evidence="10">Helicase</fullName>
    </submittedName>
</protein>
<dbReference type="PROSITE" id="PS51643">
    <property type="entry name" value="HD_CAS3"/>
    <property type="match status" value="1"/>
</dbReference>
<dbReference type="InterPro" id="IPR054712">
    <property type="entry name" value="Cas3-like_dom"/>
</dbReference>
<dbReference type="GO" id="GO:0046872">
    <property type="term" value="F:metal ion binding"/>
    <property type="evidence" value="ECO:0007669"/>
    <property type="project" value="UniProtKB-KW"/>
</dbReference>
<dbReference type="Pfam" id="PF18395">
    <property type="entry name" value="Cas3_C"/>
    <property type="match status" value="1"/>
</dbReference>
<dbReference type="AlphaFoldDB" id="A0A0B5DJD7"/>
<evidence type="ECO:0000259" key="9">
    <source>
        <dbReference type="PROSITE" id="PS51643"/>
    </source>
</evidence>
<gene>
    <name evidence="10" type="ORF">SNOD_08590</name>
</gene>
<dbReference type="InterPro" id="IPR014001">
    <property type="entry name" value="Helicase_ATP-bd"/>
</dbReference>
<evidence type="ECO:0000313" key="11">
    <source>
        <dbReference type="Proteomes" id="UP000031526"/>
    </source>
</evidence>
<dbReference type="InterPro" id="IPR038257">
    <property type="entry name" value="CRISPR-assoc_Cas3_HD_sf"/>
</dbReference>
<dbReference type="InterPro" id="IPR027417">
    <property type="entry name" value="P-loop_NTPase"/>
</dbReference>
<dbReference type="InterPro" id="IPR041372">
    <property type="entry name" value="Cas3_C"/>
</dbReference>
<dbReference type="GO" id="GO:0005524">
    <property type="term" value="F:ATP binding"/>
    <property type="evidence" value="ECO:0007669"/>
    <property type="project" value="UniProtKB-KW"/>
</dbReference>
<reference evidence="10 11" key="2">
    <citation type="journal article" date="2016" name="Appl. Microbiol. Biotechnol.">
        <title>Exploiting the genome sequence of Streptomyces nodosus for enhanced antibiotic production.</title>
        <authorList>
            <person name="Sweeney P."/>
            <person name="Murphy C.D."/>
            <person name="Caffrey P."/>
        </authorList>
    </citation>
    <scope>NUCLEOTIDE SEQUENCE [LARGE SCALE GENOMIC DNA]</scope>
    <source>
        <strain evidence="10 11">ATCC 14899</strain>
    </source>
</reference>
<dbReference type="Gene3D" id="1.10.3210.30">
    <property type="match status" value="1"/>
</dbReference>
<keyword evidence="3" id="KW-0479">Metal-binding</keyword>
<keyword evidence="11" id="KW-1185">Reference proteome</keyword>
<dbReference type="Pfam" id="PF18019">
    <property type="entry name" value="Cas3_HD"/>
    <property type="match status" value="1"/>
</dbReference>
<evidence type="ECO:0000256" key="1">
    <source>
        <dbReference type="ARBA" id="ARBA00006847"/>
    </source>
</evidence>
<dbReference type="PANTHER" id="PTHR47963:SF9">
    <property type="entry name" value="CRISPR-ASSOCIATED ENDONUCLEASE_HELICASE CAS3"/>
    <property type="match status" value="1"/>
</dbReference>
<dbReference type="SMART" id="SM00487">
    <property type="entry name" value="DEXDc"/>
    <property type="match status" value="1"/>
</dbReference>
<sequence>MTEAQGVPSVPACPDPRLWGKEHGLSQPYPVMCHLLDVAAAFTTLWDELLGERTRLRFAKQLGLHGEDCRSVLSLWAGLHDLGKITPAFQAQIPKLFDAVRDEPAYVFAPGAERDRGFRHEMATHWALTGLLTGVGYPNRRIKSSSGGSGAPLAHWVAQLLGGHHGLFGTALSVSHMRQPNRYQAGLGEDGWNEQRRVHFEQLRRVTGGCAVPTGALSADLAVVLAGLVITADWLASQTHAIVGVRPPTTWQGRTGEIDAHFERAQAAAPGLVAAARLGRARFEAGDFAEMFPFEPNPLQADVVAHLPGLVAEHGPGLVLVTAPTGDGKTEAALYAASVLGRAAGTRGVYVALPTMATADAMFGRVRTYASRALGGERALTLLHSMSWLNPLYGQSVEEVSYGEPQQPTTGISTDGVTAVEADAWLRGPKRGFLAPLSVGTIDQVLSGVLPLRYNVLRLFGLFEKVFVVDEAHAYGPWMHKLLLTLLEWLGAFRAPVALLSATLTGSTAASLVNAYRRGAGFVAPAVIAPRYPGWLYASAENGEVSLPRTTSTGRPRTLDVAVRRVAWDVLSADPGTAVSPGGRRAVLREELRPVVEEGGTALVCCTTVTEAQSTFRDLRAAFPELAARDGGVRLLHSRFPAETRQRITAECEAAYGKPQEGEPVRLREASVLVATQVVEQSLDLDFDLVVSDLAPLAQLLQRAGRGRRHRRGLGGRPAWARAENRPRLVVLDPFQRPQKADKPHSWGSVYDTSLLIRTSLLLEEHVESGIVVPNGVQELVDAVYAPDFVDGLDTAVEQELRLLDGERLASTMAETSLADMVGIKGPGDVQGNLHLISRQLEGVTEELLTTRLGADTGRVLCVYVQGDGRQTLDAVGSLPLPGADGQPLNQDAVARIVARVAPVPGKWVRNSRTSEPPAAWDKKSALRDLVVLSMTRAGDGRWNCRCGDRMIVTSEVGLEQF</sequence>
<name>A0A0B5DJD7_9ACTN</name>
<dbReference type="CDD" id="cd09641">
    <property type="entry name" value="Cas3''_I"/>
    <property type="match status" value="1"/>
</dbReference>
<evidence type="ECO:0000256" key="4">
    <source>
        <dbReference type="ARBA" id="ARBA00022741"/>
    </source>
</evidence>
<dbReference type="InterPro" id="IPR011545">
    <property type="entry name" value="DEAD/DEAH_box_helicase_dom"/>
</dbReference>
<dbReference type="OrthoDB" id="9810236at2"/>
<keyword evidence="5" id="KW-0378">Hydrolase</keyword>
<comment type="similarity">
    <text evidence="2">In the central section; belongs to the CRISPR-associated helicase Cas3 family.</text>
</comment>
<feature type="domain" description="HD Cas3-type" evidence="9">
    <location>
        <begin position="24"/>
        <end position="235"/>
    </location>
</feature>
<evidence type="ECO:0000256" key="2">
    <source>
        <dbReference type="ARBA" id="ARBA00009046"/>
    </source>
</evidence>
<reference evidence="11" key="1">
    <citation type="submission" date="2014-09" db="EMBL/GenBank/DDBJ databases">
        <title>Sequence of the Streptomyces nodosus genome.</title>
        <authorList>
            <person name="Sweeney P."/>
            <person name="Stephens N."/>
            <person name="Murphy C."/>
            <person name="Caffrey P."/>
        </authorList>
    </citation>
    <scope>NUCLEOTIDE SEQUENCE [LARGE SCALE GENOMIC DNA]</scope>
    <source>
        <strain evidence="11">ATCC 14899</strain>
    </source>
</reference>
<evidence type="ECO:0000256" key="7">
    <source>
        <dbReference type="ARBA" id="ARBA00022840"/>
    </source>
</evidence>
<dbReference type="GO" id="GO:0051607">
    <property type="term" value="P:defense response to virus"/>
    <property type="evidence" value="ECO:0007669"/>
    <property type="project" value="UniProtKB-KW"/>
</dbReference>
<dbReference type="GO" id="GO:0003723">
    <property type="term" value="F:RNA binding"/>
    <property type="evidence" value="ECO:0007669"/>
    <property type="project" value="TreeGrafter"/>
</dbReference>
<dbReference type="EMBL" id="CP009313">
    <property type="protein sequence ID" value="AJE40082.1"/>
    <property type="molecule type" value="Genomic_DNA"/>
</dbReference>
<dbReference type="Pfam" id="PF00270">
    <property type="entry name" value="DEAD"/>
    <property type="match status" value="1"/>
</dbReference>
<evidence type="ECO:0000256" key="8">
    <source>
        <dbReference type="ARBA" id="ARBA00023118"/>
    </source>
</evidence>
<comment type="similarity">
    <text evidence="1">In the N-terminal section; belongs to the CRISPR-associated nuclease Cas3-HD family.</text>
</comment>
<evidence type="ECO:0000256" key="5">
    <source>
        <dbReference type="ARBA" id="ARBA00022801"/>
    </source>
</evidence>
<keyword evidence="8" id="KW-0051">Antiviral defense</keyword>
<dbReference type="CDD" id="cd17930">
    <property type="entry name" value="DEXHc_cas3"/>
    <property type="match status" value="1"/>
</dbReference>
<dbReference type="SUPFAM" id="SSF52540">
    <property type="entry name" value="P-loop containing nucleoside triphosphate hydrolases"/>
    <property type="match status" value="1"/>
</dbReference>
<dbReference type="NCBIfam" id="TIGR01596">
    <property type="entry name" value="cas3_HD"/>
    <property type="match status" value="1"/>
</dbReference>
<dbReference type="Gene3D" id="3.40.50.300">
    <property type="entry name" value="P-loop containing nucleotide triphosphate hydrolases"/>
    <property type="match status" value="2"/>
</dbReference>
<organism evidence="10 11">
    <name type="scientific">Streptomyces nodosus</name>
    <dbReference type="NCBI Taxonomy" id="40318"/>
    <lineage>
        <taxon>Bacteria</taxon>
        <taxon>Bacillati</taxon>
        <taxon>Actinomycetota</taxon>
        <taxon>Actinomycetes</taxon>
        <taxon>Kitasatosporales</taxon>
        <taxon>Streptomycetaceae</taxon>
        <taxon>Streptomyces</taxon>
    </lineage>
</organism>
<dbReference type="GO" id="GO:0003724">
    <property type="term" value="F:RNA helicase activity"/>
    <property type="evidence" value="ECO:0007669"/>
    <property type="project" value="TreeGrafter"/>
</dbReference>
<dbReference type="HOGENOM" id="CLU_013924_1_0_11"/>
<keyword evidence="7" id="KW-0067">ATP-binding</keyword>
<dbReference type="GO" id="GO:0016787">
    <property type="term" value="F:hydrolase activity"/>
    <property type="evidence" value="ECO:0007669"/>
    <property type="project" value="UniProtKB-KW"/>
</dbReference>
<evidence type="ECO:0000256" key="3">
    <source>
        <dbReference type="ARBA" id="ARBA00022723"/>
    </source>
</evidence>
<dbReference type="InterPro" id="IPR050547">
    <property type="entry name" value="DEAD_box_RNA_helicases"/>
</dbReference>
<evidence type="ECO:0000256" key="6">
    <source>
        <dbReference type="ARBA" id="ARBA00022806"/>
    </source>
</evidence>
<accession>A0A0B5DJD7</accession>
<dbReference type="Proteomes" id="UP000031526">
    <property type="component" value="Chromosome"/>
</dbReference>
<keyword evidence="4" id="KW-0547">Nucleotide-binding</keyword>
<dbReference type="Pfam" id="PF22590">
    <property type="entry name" value="Cas3-like_C_2"/>
    <property type="match status" value="1"/>
</dbReference>